<protein>
    <submittedName>
        <fullName evidence="10">Glycosyltransferase family 39 protein</fullName>
    </submittedName>
</protein>
<evidence type="ECO:0000256" key="4">
    <source>
        <dbReference type="ARBA" id="ARBA00022679"/>
    </source>
</evidence>
<evidence type="ECO:0000256" key="2">
    <source>
        <dbReference type="ARBA" id="ARBA00022475"/>
    </source>
</evidence>
<evidence type="ECO:0000256" key="8">
    <source>
        <dbReference type="SAM" id="Phobius"/>
    </source>
</evidence>
<feature type="transmembrane region" description="Helical" evidence="8">
    <location>
        <begin position="226"/>
        <end position="248"/>
    </location>
</feature>
<feature type="transmembrane region" description="Helical" evidence="8">
    <location>
        <begin position="171"/>
        <end position="191"/>
    </location>
</feature>
<feature type="transmembrane region" description="Helical" evidence="8">
    <location>
        <begin position="197"/>
        <end position="214"/>
    </location>
</feature>
<dbReference type="EMBL" id="CP088100">
    <property type="protein sequence ID" value="UFW91407.1"/>
    <property type="molecule type" value="Genomic_DNA"/>
</dbReference>
<keyword evidence="2" id="KW-1003">Cell membrane</keyword>
<dbReference type="PANTHER" id="PTHR33908">
    <property type="entry name" value="MANNOSYLTRANSFERASE YKCB-RELATED"/>
    <property type="match status" value="1"/>
</dbReference>
<keyword evidence="3" id="KW-0328">Glycosyltransferase</keyword>
<dbReference type="PANTHER" id="PTHR33908:SF9">
    <property type="entry name" value="BLL5595 PROTEIN"/>
    <property type="match status" value="1"/>
</dbReference>
<keyword evidence="7 8" id="KW-0472">Membrane</keyword>
<evidence type="ECO:0000256" key="5">
    <source>
        <dbReference type="ARBA" id="ARBA00022692"/>
    </source>
</evidence>
<gene>
    <name evidence="10" type="ORF">BjapCC829_39770</name>
</gene>
<accession>A0ABY3R211</accession>
<evidence type="ECO:0000256" key="1">
    <source>
        <dbReference type="ARBA" id="ARBA00004651"/>
    </source>
</evidence>
<organism evidence="10 11">
    <name type="scientific">Bradyrhizobium barranii</name>
    <dbReference type="NCBI Taxonomy" id="2992140"/>
    <lineage>
        <taxon>Bacteria</taxon>
        <taxon>Pseudomonadati</taxon>
        <taxon>Pseudomonadota</taxon>
        <taxon>Alphaproteobacteria</taxon>
        <taxon>Hyphomicrobiales</taxon>
        <taxon>Nitrobacteraceae</taxon>
        <taxon>Bradyrhizobium</taxon>
    </lineage>
</organism>
<evidence type="ECO:0000256" key="7">
    <source>
        <dbReference type="ARBA" id="ARBA00023136"/>
    </source>
</evidence>
<dbReference type="RefSeq" id="WP_231145430.1">
    <property type="nucleotide sequence ID" value="NZ_CP088100.1"/>
</dbReference>
<feature type="transmembrane region" description="Helical" evidence="8">
    <location>
        <begin position="132"/>
        <end position="150"/>
    </location>
</feature>
<proteinExistence type="predicted"/>
<name>A0ABY3R211_9BRAD</name>
<feature type="transmembrane region" description="Helical" evidence="8">
    <location>
        <begin position="12"/>
        <end position="31"/>
    </location>
</feature>
<keyword evidence="5 8" id="KW-0812">Transmembrane</keyword>
<keyword evidence="11" id="KW-1185">Reference proteome</keyword>
<evidence type="ECO:0000313" key="10">
    <source>
        <dbReference type="EMBL" id="UFW91407.1"/>
    </source>
</evidence>
<sequence>MLTPVYQFHAQRFNANAVLLSIWPVATYCFLRSFQTRTVLWAIAAGVAAALAMLGKYYSIFLLASFASAAAVHHLRRAYFGSLAPWISTLAGVLVLAPHVFWLFKASAPTFDYAMSHARADHLAALHDASNFLLGLIAALSISAITWGLVAGRRLSRALSDFSRMDEGLKLVLLIGAGTLLFPILTCLIVGTDMPSLWGLQGLFLFVVPVVASTRYTIERFYTVNILVLASAIALVAAGIAAPIHAAYRNNVGFEEGRNFYRQAAVELTRQWHQLADRPLPVVSGDEALALAVAFYSPDHPHYSSPFGSEAAWEGSDHGWAALCFAEQAECVDWMRKIKARGRRAVERSIEVQAILLGSPGVRRTVVLLIVLPKEEVLSDDLSALRRSAPGP</sequence>
<evidence type="ECO:0000256" key="3">
    <source>
        <dbReference type="ARBA" id="ARBA00022676"/>
    </source>
</evidence>
<evidence type="ECO:0000256" key="6">
    <source>
        <dbReference type="ARBA" id="ARBA00022989"/>
    </source>
</evidence>
<feature type="transmembrane region" description="Helical" evidence="8">
    <location>
        <begin position="38"/>
        <end position="54"/>
    </location>
</feature>
<keyword evidence="4" id="KW-0808">Transferase</keyword>
<comment type="subcellular location">
    <subcellularLocation>
        <location evidence="1">Cell membrane</location>
        <topology evidence="1">Multi-pass membrane protein</topology>
    </subcellularLocation>
</comment>
<dbReference type="Pfam" id="PF13231">
    <property type="entry name" value="PMT_2"/>
    <property type="match status" value="1"/>
</dbReference>
<feature type="domain" description="Glycosyltransferase RgtA/B/C/D-like" evidence="9">
    <location>
        <begin position="6"/>
        <end position="102"/>
    </location>
</feature>
<keyword evidence="6 8" id="KW-1133">Transmembrane helix</keyword>
<dbReference type="InterPro" id="IPR038731">
    <property type="entry name" value="RgtA/B/C-like"/>
</dbReference>
<evidence type="ECO:0000259" key="9">
    <source>
        <dbReference type="Pfam" id="PF13231"/>
    </source>
</evidence>
<reference evidence="10" key="1">
    <citation type="submission" date="2021-11" db="EMBL/GenBank/DDBJ databases">
        <title>Australian commercial rhizobial inoculants.</title>
        <authorList>
            <person name="Kohlmeier M.G."/>
            <person name="O'Hara G.W."/>
            <person name="Colombi E."/>
            <person name="Ramsay J.P."/>
            <person name="Terpolilli J."/>
        </authorList>
    </citation>
    <scope>NUCLEOTIDE SEQUENCE</scope>
    <source>
        <strain evidence="10">CC829</strain>
    </source>
</reference>
<dbReference type="Proteomes" id="UP001430990">
    <property type="component" value="Chromosome"/>
</dbReference>
<dbReference type="InterPro" id="IPR050297">
    <property type="entry name" value="LipidA_mod_glycosyltrf_83"/>
</dbReference>
<evidence type="ECO:0000313" key="11">
    <source>
        <dbReference type="Proteomes" id="UP001430990"/>
    </source>
</evidence>
<feature type="transmembrane region" description="Helical" evidence="8">
    <location>
        <begin position="83"/>
        <end position="104"/>
    </location>
</feature>